<gene>
    <name evidence="2" type="ORF">CWI37_1401p0010</name>
</gene>
<feature type="signal peptide" evidence="1">
    <location>
        <begin position="1"/>
        <end position="20"/>
    </location>
</feature>
<comment type="caution">
    <text evidence="2">The sequence shown here is derived from an EMBL/GenBank/DDBJ whole genome shotgun (WGS) entry which is preliminary data.</text>
</comment>
<keyword evidence="1" id="KW-0732">Signal</keyword>
<dbReference type="Proteomes" id="UP000292362">
    <property type="component" value="Unassembled WGS sequence"/>
</dbReference>
<organism evidence="2 3">
    <name type="scientific">Hamiltosporidium tvaerminnensis</name>
    <dbReference type="NCBI Taxonomy" id="1176355"/>
    <lineage>
        <taxon>Eukaryota</taxon>
        <taxon>Fungi</taxon>
        <taxon>Fungi incertae sedis</taxon>
        <taxon>Microsporidia</taxon>
        <taxon>Dubosqiidae</taxon>
        <taxon>Hamiltosporidium</taxon>
    </lineage>
</organism>
<evidence type="ECO:0000256" key="1">
    <source>
        <dbReference type="SAM" id="SignalP"/>
    </source>
</evidence>
<proteinExistence type="predicted"/>
<feature type="chain" id="PRO_5020888467" evidence="1">
    <location>
        <begin position="21"/>
        <end position="279"/>
    </location>
</feature>
<evidence type="ECO:0000313" key="3">
    <source>
        <dbReference type="Proteomes" id="UP000292362"/>
    </source>
</evidence>
<sequence length="279" mass="32560">MYFFTILLVQTVFYSKILDATPRDMNNDLENFNYSDVKLLEEKNRATFESKESECFHIILTNRHQDVIDDISLVMPDFKVILEEHMKLIKPIFEDSMQESIKEKLKKLKNVLLMYKYIQCCSQLNILIENEISDLDENLIGLKFSDPYFISLLHKIKGGRENETTLTSKEERIKLIQESIKGEEFKKFLLAEVYLGEKMNGFLSSSSKRKEECANAEIGTFPSIIKNFLVKLKNRIKSSTHALFNIYKVQDSVFKDIFSEFAKKYGLEDSILHDNDPSD</sequence>
<name>A0A4Q9KX93_9MICR</name>
<accession>A0A4Q9KX93</accession>
<protein>
    <submittedName>
        <fullName evidence="2">Uncharacterized protein</fullName>
    </submittedName>
</protein>
<dbReference type="VEuPathDB" id="MicrosporidiaDB:CWI37_1401p0010"/>
<dbReference type="EMBL" id="PITJ01001401">
    <property type="protein sequence ID" value="TBT99275.1"/>
    <property type="molecule type" value="Genomic_DNA"/>
</dbReference>
<reference evidence="2 3" key="1">
    <citation type="submission" date="2017-12" db="EMBL/GenBank/DDBJ databases">
        <authorList>
            <person name="Pombert J.-F."/>
            <person name="Haag K.L."/>
            <person name="Ebert D."/>
        </authorList>
    </citation>
    <scope>NUCLEOTIDE SEQUENCE [LARGE SCALE GENOMIC DNA]</scope>
    <source>
        <strain evidence="2">FI-OER-3-3</strain>
    </source>
</reference>
<dbReference type="AlphaFoldDB" id="A0A4Q9KX93"/>
<evidence type="ECO:0000313" key="2">
    <source>
        <dbReference type="EMBL" id="TBT99275.1"/>
    </source>
</evidence>